<protein>
    <recommendedName>
        <fullName evidence="3">Condensin complex subunit 1 C-terminal domain-containing protein</fullName>
    </recommendedName>
</protein>
<sequence length="403" mass="44301">MGTLQRWRRLKERWSVPDEPPLTYQDSFPILGMTILERLACDHENSAEIGRATDLISRIIGFMSYTGDAASSDNEQQKAFMQSSLNLVRRLAITGGKIGATLREELWENPFLLSNLAGIMEDSQNCPELWEPMVDIIVKLALDEDARQEIGRSQVIIGKLKHAFLGRDGPDHSLRTAAGEALVNLSLGSAANCLAMFEDQGCKLIKDLKDMLFNDDYRYVAASLLQNLCANSPDVLCHPHSREHLAAALPVVVDKITAVKSKQLEALIGVASQICSLIPECTVQTLESHPGVAAFVQKLVSVLHANKKPSPEHPRMRRVIVQVTVSLLESFPRYATIFREQGMMEALSKVEKTPSKVEKYRVFYGNTGMILESGVPLTVLAARAKGLISSAAPTPGAQSIDDP</sequence>
<dbReference type="Gramene" id="TVU10520">
    <property type="protein sequence ID" value="TVU10520"/>
    <property type="gene ID" value="EJB05_44057"/>
</dbReference>
<dbReference type="Gene3D" id="1.25.10.10">
    <property type="entry name" value="Leucine-rich Repeat Variant"/>
    <property type="match status" value="1"/>
</dbReference>
<dbReference type="AlphaFoldDB" id="A0A5J9TGL5"/>
<dbReference type="OrthoDB" id="1741594at2759"/>
<proteinExistence type="predicted"/>
<evidence type="ECO:0008006" key="3">
    <source>
        <dbReference type="Google" id="ProtNLM"/>
    </source>
</evidence>
<dbReference type="PANTHER" id="PTHR33115">
    <property type="entry name" value="ARM REPEAT SUPERFAMILY PROTEIN"/>
    <property type="match status" value="1"/>
</dbReference>
<dbReference type="SUPFAM" id="SSF48371">
    <property type="entry name" value="ARM repeat"/>
    <property type="match status" value="1"/>
</dbReference>
<evidence type="ECO:0000313" key="2">
    <source>
        <dbReference type="Proteomes" id="UP000324897"/>
    </source>
</evidence>
<organism evidence="1 2">
    <name type="scientific">Eragrostis curvula</name>
    <name type="common">weeping love grass</name>
    <dbReference type="NCBI Taxonomy" id="38414"/>
    <lineage>
        <taxon>Eukaryota</taxon>
        <taxon>Viridiplantae</taxon>
        <taxon>Streptophyta</taxon>
        <taxon>Embryophyta</taxon>
        <taxon>Tracheophyta</taxon>
        <taxon>Spermatophyta</taxon>
        <taxon>Magnoliopsida</taxon>
        <taxon>Liliopsida</taxon>
        <taxon>Poales</taxon>
        <taxon>Poaceae</taxon>
        <taxon>PACMAD clade</taxon>
        <taxon>Chloridoideae</taxon>
        <taxon>Eragrostideae</taxon>
        <taxon>Eragrostidinae</taxon>
        <taxon>Eragrostis</taxon>
    </lineage>
</organism>
<evidence type="ECO:0000313" key="1">
    <source>
        <dbReference type="EMBL" id="TVU10520.1"/>
    </source>
</evidence>
<dbReference type="InterPro" id="IPR016024">
    <property type="entry name" value="ARM-type_fold"/>
</dbReference>
<dbReference type="EMBL" id="RWGY01000039">
    <property type="protein sequence ID" value="TVU10520.1"/>
    <property type="molecule type" value="Genomic_DNA"/>
</dbReference>
<comment type="caution">
    <text evidence="1">The sequence shown here is derived from an EMBL/GenBank/DDBJ whole genome shotgun (WGS) entry which is preliminary data.</text>
</comment>
<dbReference type="Proteomes" id="UP000324897">
    <property type="component" value="Chromosome 3"/>
</dbReference>
<keyword evidence="2" id="KW-1185">Reference proteome</keyword>
<gene>
    <name evidence="1" type="ORF">EJB05_44057</name>
</gene>
<name>A0A5J9TGL5_9POAL</name>
<reference evidence="1 2" key="1">
    <citation type="journal article" date="2019" name="Sci. Rep.">
        <title>A high-quality genome of Eragrostis curvula grass provides insights into Poaceae evolution and supports new strategies to enhance forage quality.</title>
        <authorList>
            <person name="Carballo J."/>
            <person name="Santos B.A.C.M."/>
            <person name="Zappacosta D."/>
            <person name="Garbus I."/>
            <person name="Selva J.P."/>
            <person name="Gallo C.A."/>
            <person name="Diaz A."/>
            <person name="Albertini E."/>
            <person name="Caccamo M."/>
            <person name="Echenique V."/>
        </authorList>
    </citation>
    <scope>NUCLEOTIDE SEQUENCE [LARGE SCALE GENOMIC DNA]</scope>
    <source>
        <strain evidence="2">cv. Victoria</strain>
        <tissue evidence="1">Leaf</tissue>
    </source>
</reference>
<dbReference type="PANTHER" id="PTHR33115:SF43">
    <property type="entry name" value="BLE2 PROTEIN"/>
    <property type="match status" value="1"/>
</dbReference>
<feature type="non-terminal residue" evidence="1">
    <location>
        <position position="1"/>
    </location>
</feature>
<accession>A0A5J9TGL5</accession>
<dbReference type="InterPro" id="IPR011989">
    <property type="entry name" value="ARM-like"/>
</dbReference>